<feature type="compositionally biased region" description="Acidic residues" evidence="1">
    <location>
        <begin position="249"/>
        <end position="263"/>
    </location>
</feature>
<evidence type="ECO:0008006" key="4">
    <source>
        <dbReference type="Google" id="ProtNLM"/>
    </source>
</evidence>
<gene>
    <name evidence="2" type="ORF">DEA37_0000404</name>
</gene>
<evidence type="ECO:0000313" key="2">
    <source>
        <dbReference type="EMBL" id="KAA3678399.1"/>
    </source>
</evidence>
<accession>A0A5J4NSF4</accession>
<name>A0A5J4NSF4_9TREM</name>
<organism evidence="2 3">
    <name type="scientific">Paragonimus westermani</name>
    <dbReference type="NCBI Taxonomy" id="34504"/>
    <lineage>
        <taxon>Eukaryota</taxon>
        <taxon>Metazoa</taxon>
        <taxon>Spiralia</taxon>
        <taxon>Lophotrochozoa</taxon>
        <taxon>Platyhelminthes</taxon>
        <taxon>Trematoda</taxon>
        <taxon>Digenea</taxon>
        <taxon>Plagiorchiida</taxon>
        <taxon>Troglotremata</taxon>
        <taxon>Troglotrematidae</taxon>
        <taxon>Paragonimus</taxon>
    </lineage>
</organism>
<reference evidence="2 3" key="1">
    <citation type="journal article" date="2019" name="Gigascience">
        <title>Whole-genome sequence of the oriental lung fluke Paragonimus westermani.</title>
        <authorList>
            <person name="Oey H."/>
            <person name="Zakrzewski M."/>
            <person name="Narain K."/>
            <person name="Devi K.R."/>
            <person name="Agatsuma T."/>
            <person name="Nawaratna S."/>
            <person name="Gobert G.N."/>
            <person name="Jones M.K."/>
            <person name="Ragan M.A."/>
            <person name="McManus D.P."/>
            <person name="Krause L."/>
        </authorList>
    </citation>
    <scope>NUCLEOTIDE SEQUENCE [LARGE SCALE GENOMIC DNA]</scope>
    <source>
        <strain evidence="2 3">IND2009</strain>
    </source>
</reference>
<dbReference type="EMBL" id="QNGE01001115">
    <property type="protein sequence ID" value="KAA3678399.1"/>
    <property type="molecule type" value="Genomic_DNA"/>
</dbReference>
<feature type="region of interest" description="Disordered" evidence="1">
    <location>
        <begin position="217"/>
        <end position="295"/>
    </location>
</feature>
<dbReference type="Proteomes" id="UP000324629">
    <property type="component" value="Unassembled WGS sequence"/>
</dbReference>
<protein>
    <recommendedName>
        <fullName evidence="4">DNA-directed RNA polymerase III subunit</fullName>
    </recommendedName>
</protein>
<comment type="caution">
    <text evidence="2">The sequence shown here is derived from an EMBL/GenBank/DDBJ whole genome shotgun (WGS) entry which is preliminary data.</text>
</comment>
<dbReference type="AlphaFoldDB" id="A0A5J4NSF4"/>
<proteinExistence type="predicted"/>
<evidence type="ECO:0000313" key="3">
    <source>
        <dbReference type="Proteomes" id="UP000324629"/>
    </source>
</evidence>
<feature type="compositionally biased region" description="Acidic residues" evidence="1">
    <location>
        <begin position="217"/>
        <end position="228"/>
    </location>
</feature>
<feature type="compositionally biased region" description="Basic and acidic residues" evidence="1">
    <location>
        <begin position="229"/>
        <end position="243"/>
    </location>
</feature>
<keyword evidence="3" id="KW-1185">Reference proteome</keyword>
<sequence length="295" mass="33108">MNRGRRRGGPGLTGLRDGVKRRLFDPHLVPTKPDAKYEVNRLVPLKSTKPVIQSRLENLRTLNVDEMSQKPAANNPSERLKGNIISSKALFELAFRKGPFYHPLPVLPEGIDMNRAFGGLSSTDKLPKVDSPVLLAHLLLAHGFIKDWSEGEPLRDLEDPETWYPKELVQFTKPGKRSAMRLRAKKKLAAETTKVVTADLKELVPDQFIQRAAEAIEEGDDDVTEQPEVDQKQQDSDSDDARWNGEMNAEADPDDLDEEELDNDYCQTYFDNGEGDLSEDDLGGEDDDGGAKYYD</sequence>
<feature type="compositionally biased region" description="Acidic residues" evidence="1">
    <location>
        <begin position="273"/>
        <end position="288"/>
    </location>
</feature>
<evidence type="ECO:0000256" key="1">
    <source>
        <dbReference type="SAM" id="MobiDB-lite"/>
    </source>
</evidence>